<protein>
    <recommendedName>
        <fullName evidence="3">PKD domain-containing protein</fullName>
    </recommendedName>
</protein>
<dbReference type="AlphaFoldDB" id="A0A2W7TRK7"/>
<evidence type="ECO:0000313" key="1">
    <source>
        <dbReference type="EMBL" id="PZX91926.1"/>
    </source>
</evidence>
<dbReference type="Proteomes" id="UP000249177">
    <property type="component" value="Unassembled WGS sequence"/>
</dbReference>
<name>A0A2W7TRK7_9FLAO</name>
<evidence type="ECO:0000313" key="2">
    <source>
        <dbReference type="Proteomes" id="UP000249177"/>
    </source>
</evidence>
<dbReference type="EMBL" id="QKXH01000015">
    <property type="protein sequence ID" value="PZX91926.1"/>
    <property type="molecule type" value="Genomic_DNA"/>
</dbReference>
<reference evidence="1 2" key="1">
    <citation type="submission" date="2018-06" db="EMBL/GenBank/DDBJ databases">
        <title>Flavobacterium sp IMCC34762, genome.</title>
        <authorList>
            <person name="Joung Y."/>
            <person name="Cho J."/>
            <person name="Song J."/>
        </authorList>
    </citation>
    <scope>NUCLEOTIDE SEQUENCE [LARGE SCALE GENOMIC DNA]</scope>
    <source>
        <strain evidence="1 2">IMCC34762</strain>
    </source>
</reference>
<evidence type="ECO:0008006" key="3">
    <source>
        <dbReference type="Google" id="ProtNLM"/>
    </source>
</evidence>
<sequence length="347" mass="36114">MALAISCSIEGISDDTSLPGAGSGNVNKVFDISNDNSGNVKITPTGDGATSFAVEYGHGTDGAVTVAPGESTTHAYPEGDYTVKVTAISISGSTTEQTFPLKVVYRAPENLQITTADEMKVSAKADYASSFLVYYGDIANEEGTPMAIGEVLPAHTYPATGGPFVLKVVALSGGAAKTEGTKSLFGTPIDFETAGVDYFFGTFGDVTFSKVANPNVTGLNTSATVGKYTKPTGVPNWSGTYSPLNIPINFAYGKKIKVLAYNPDAANIGKKLNIELEWAVGGTPANGVAVQKAAFTTSGAWEELVFDYSAISGIPAGTKFTQLVLRFNDSDAGAGEVIYIDNVRLTN</sequence>
<accession>A0A2W7TRK7</accession>
<gene>
    <name evidence="1" type="ORF">DOS84_18525</name>
</gene>
<organism evidence="1 2">
    <name type="scientific">Flavobacterium aquariorum</name>
    <dbReference type="NCBI Taxonomy" id="2217670"/>
    <lineage>
        <taxon>Bacteria</taxon>
        <taxon>Pseudomonadati</taxon>
        <taxon>Bacteroidota</taxon>
        <taxon>Flavobacteriia</taxon>
        <taxon>Flavobacteriales</taxon>
        <taxon>Flavobacteriaceae</taxon>
        <taxon>Flavobacterium</taxon>
    </lineage>
</organism>
<comment type="caution">
    <text evidence="1">The sequence shown here is derived from an EMBL/GenBank/DDBJ whole genome shotgun (WGS) entry which is preliminary data.</text>
</comment>
<keyword evidence="2" id="KW-1185">Reference proteome</keyword>
<proteinExistence type="predicted"/>